<evidence type="ECO:0000313" key="2">
    <source>
        <dbReference type="Proteomes" id="UP000290204"/>
    </source>
</evidence>
<dbReference type="RefSeq" id="WP_129131870.1">
    <property type="nucleotide sequence ID" value="NZ_SDHW01000005.1"/>
</dbReference>
<protein>
    <submittedName>
        <fullName evidence="1">Glycosyltransferase</fullName>
    </submittedName>
</protein>
<dbReference type="GO" id="GO:0016740">
    <property type="term" value="F:transferase activity"/>
    <property type="evidence" value="ECO:0007669"/>
    <property type="project" value="UniProtKB-KW"/>
</dbReference>
<sequence>MADHIHIVSFDVPFPADYGGVVDVFYKVKALHELGIKVHLHCFEYGRGEQTELEKYCAEVYYYTRQEGHKGFSLQLPYIVASRNDEQLWKRLEADNYPVFFEGVHCTYGLSSGAVTKKNIAIRLHNTEFEYYKQLGKWETSLVRKAYMQHESRLLKRYEATLKDYRILSISQNDCSTYQKTFKAGNISYLPAFIPNTIVTSKTGKGNFVLYHGNLSVAENEKTASWLLEKVFHELETPFVIAGKNPPDRLVELAQKYPHTCMVVNPGEDELNDLMQKAQVHVLPSMIQSGIKLKLLNALFKGRHVIANNAMLNGTGLEAACQLANNPTEMKYQIFRLFHKEFTDDDVQIREGLLQNNFNNRKNAEQLMRALQ</sequence>
<dbReference type="Pfam" id="PF13692">
    <property type="entry name" value="Glyco_trans_1_4"/>
    <property type="match status" value="1"/>
</dbReference>
<dbReference type="SUPFAM" id="SSF53756">
    <property type="entry name" value="UDP-Glycosyltransferase/glycogen phosphorylase"/>
    <property type="match status" value="1"/>
</dbReference>
<proteinExistence type="predicted"/>
<dbReference type="Gene3D" id="3.40.50.2000">
    <property type="entry name" value="Glycogen Phosphorylase B"/>
    <property type="match status" value="1"/>
</dbReference>
<dbReference type="Proteomes" id="UP000290204">
    <property type="component" value="Unassembled WGS sequence"/>
</dbReference>
<comment type="caution">
    <text evidence="1">The sequence shown here is derived from an EMBL/GenBank/DDBJ whole genome shotgun (WGS) entry which is preliminary data.</text>
</comment>
<reference evidence="1 2" key="1">
    <citation type="submission" date="2019-01" db="EMBL/GenBank/DDBJ databases">
        <title>Lacibacter sp. strain TTM-7.</title>
        <authorList>
            <person name="Chen W.-M."/>
        </authorList>
    </citation>
    <scope>NUCLEOTIDE SEQUENCE [LARGE SCALE GENOMIC DNA]</scope>
    <source>
        <strain evidence="1 2">TTM-7</strain>
    </source>
</reference>
<dbReference type="AlphaFoldDB" id="A0A4Q1CFN0"/>
<dbReference type="EMBL" id="SDHW01000005">
    <property type="protein sequence ID" value="RXK58814.1"/>
    <property type="molecule type" value="Genomic_DNA"/>
</dbReference>
<accession>A0A4Q1CFN0</accession>
<dbReference type="OrthoDB" id="1094459at2"/>
<evidence type="ECO:0000313" key="1">
    <source>
        <dbReference type="EMBL" id="RXK58814.1"/>
    </source>
</evidence>
<gene>
    <name evidence="1" type="ORF">ESA94_15600</name>
</gene>
<keyword evidence="1" id="KW-0808">Transferase</keyword>
<organism evidence="1 2">
    <name type="scientific">Lacibacter luteus</name>
    <dbReference type="NCBI Taxonomy" id="2508719"/>
    <lineage>
        <taxon>Bacteria</taxon>
        <taxon>Pseudomonadati</taxon>
        <taxon>Bacteroidota</taxon>
        <taxon>Chitinophagia</taxon>
        <taxon>Chitinophagales</taxon>
        <taxon>Chitinophagaceae</taxon>
        <taxon>Lacibacter</taxon>
    </lineage>
</organism>
<keyword evidence="2" id="KW-1185">Reference proteome</keyword>
<name>A0A4Q1CFN0_9BACT</name>